<accession>A0ABS1YD15</accession>
<evidence type="ECO:0000313" key="1">
    <source>
        <dbReference type="EMBL" id="MBM0275306.1"/>
    </source>
</evidence>
<evidence type="ECO:0000313" key="2">
    <source>
        <dbReference type="Proteomes" id="UP000622245"/>
    </source>
</evidence>
<reference evidence="1 2" key="1">
    <citation type="submission" date="2021-01" db="EMBL/GenBank/DDBJ databases">
        <title>Draft genome sequence of Micromonospora sp. strain STR1s_6.</title>
        <authorList>
            <person name="Karlyshev A."/>
            <person name="Jawad R."/>
        </authorList>
    </citation>
    <scope>NUCLEOTIDE SEQUENCE [LARGE SCALE GENOMIC DNA]</scope>
    <source>
        <strain evidence="1 2">STR1S-6</strain>
    </source>
</reference>
<keyword evidence="2" id="KW-1185">Reference proteome</keyword>
<name>A0ABS1YD15_9ACTN</name>
<proteinExistence type="predicted"/>
<sequence>MASEWLSAQQATDRIQAAGYPDSIDTIRRRIDAGKFGEQGKDWYRAESGYRYVTPAAVAEFIRKRKAGEQ</sequence>
<comment type="caution">
    <text evidence="1">The sequence shown here is derived from an EMBL/GenBank/DDBJ whole genome shotgun (WGS) entry which is preliminary data.</text>
</comment>
<dbReference type="Proteomes" id="UP000622245">
    <property type="component" value="Unassembled WGS sequence"/>
</dbReference>
<evidence type="ECO:0008006" key="3">
    <source>
        <dbReference type="Google" id="ProtNLM"/>
    </source>
</evidence>
<gene>
    <name evidence="1" type="ORF">JM949_07490</name>
</gene>
<dbReference type="EMBL" id="JAEVHL010000021">
    <property type="protein sequence ID" value="MBM0275306.1"/>
    <property type="molecule type" value="Genomic_DNA"/>
</dbReference>
<organism evidence="1 2">
    <name type="scientific">Micromonospora tarensis</name>
    <dbReference type="NCBI Taxonomy" id="2806100"/>
    <lineage>
        <taxon>Bacteria</taxon>
        <taxon>Bacillati</taxon>
        <taxon>Actinomycetota</taxon>
        <taxon>Actinomycetes</taxon>
        <taxon>Micromonosporales</taxon>
        <taxon>Micromonosporaceae</taxon>
        <taxon>Micromonospora</taxon>
    </lineage>
</organism>
<protein>
    <recommendedName>
        <fullName evidence="3">Helix-turn-helix domain-containing protein</fullName>
    </recommendedName>
</protein>
<dbReference type="RefSeq" id="WP_203147706.1">
    <property type="nucleotide sequence ID" value="NZ_JAEVHL010000021.1"/>
</dbReference>